<comment type="similarity">
    <text evidence="2">Belongs to the Nudix hydrolase family.</text>
</comment>
<dbReference type="InterPro" id="IPR000086">
    <property type="entry name" value="NUDIX_hydrolase_dom"/>
</dbReference>
<dbReference type="GO" id="GO:0005737">
    <property type="term" value="C:cytoplasm"/>
    <property type="evidence" value="ECO:0007669"/>
    <property type="project" value="TreeGrafter"/>
</dbReference>
<protein>
    <submittedName>
        <fullName evidence="7">NTP pyrophosphohydrolase containing a Zn-finger, probably nucleic-acid-binding</fullName>
    </submittedName>
</protein>
<dbReference type="GO" id="GO:0016818">
    <property type="term" value="F:hydrolase activity, acting on acid anhydrides, in phosphorus-containing anhydrides"/>
    <property type="evidence" value="ECO:0007669"/>
    <property type="project" value="TreeGrafter"/>
</dbReference>
<evidence type="ECO:0000313" key="7">
    <source>
        <dbReference type="EMBL" id="GAP14633.1"/>
    </source>
</evidence>
<dbReference type="SUPFAM" id="SSF55811">
    <property type="entry name" value="Nudix"/>
    <property type="match status" value="1"/>
</dbReference>
<dbReference type="Pfam" id="PF00293">
    <property type="entry name" value="NUDIX"/>
    <property type="match status" value="1"/>
</dbReference>
<sequence>MPKGDQGIDQKRYQIIPRTLIFVTRGSDVLLIKGAATKRIWAGRYNGVGGHIEQGEDAISAARRELLEETGLRVRKLRLCGTLIVDASPGLGIGIYIFRAEYAGGELKESPEGSLEWHSPDRLAGMPLVEDLRSLLPRVLSIRPGENPFSARSYYDEQERLQVVFSD</sequence>
<dbReference type="Gene3D" id="3.90.79.10">
    <property type="entry name" value="Nucleoside Triphosphate Pyrophosphohydrolase"/>
    <property type="match status" value="1"/>
</dbReference>
<dbReference type="PROSITE" id="PS00893">
    <property type="entry name" value="NUDIX_BOX"/>
    <property type="match status" value="1"/>
</dbReference>
<dbReference type="PANTHER" id="PTHR43758">
    <property type="entry name" value="7,8-DIHYDRO-8-OXOGUANINE TRIPHOSPHATASE"/>
    <property type="match status" value="1"/>
</dbReference>
<dbReference type="STRING" id="360412.LARV_02406"/>
<comment type="cofactor">
    <cofactor evidence="1">
        <name>Mg(2+)</name>
        <dbReference type="ChEBI" id="CHEBI:18420"/>
    </cofactor>
</comment>
<feature type="domain" description="Nudix hydrolase" evidence="6">
    <location>
        <begin position="14"/>
        <end position="141"/>
    </location>
</feature>
<dbReference type="RefSeq" id="WP_075073875.1">
    <property type="nucleotide sequence ID" value="NZ_DF967972.1"/>
</dbReference>
<dbReference type="InterPro" id="IPR015797">
    <property type="entry name" value="NUDIX_hydrolase-like_dom_sf"/>
</dbReference>
<accession>A0A0S7BGG9</accession>
<evidence type="ECO:0000256" key="3">
    <source>
        <dbReference type="ARBA" id="ARBA00022723"/>
    </source>
</evidence>
<evidence type="ECO:0000259" key="6">
    <source>
        <dbReference type="PROSITE" id="PS51462"/>
    </source>
</evidence>
<dbReference type="PANTHER" id="PTHR43758:SF2">
    <property type="entry name" value="OXIDIZED PURINE NUCLEOSIDE TRIPHOSPHATE HYDROLASE"/>
    <property type="match status" value="1"/>
</dbReference>
<dbReference type="Proteomes" id="UP000055060">
    <property type="component" value="Unassembled WGS sequence"/>
</dbReference>
<evidence type="ECO:0000256" key="4">
    <source>
        <dbReference type="ARBA" id="ARBA00022801"/>
    </source>
</evidence>
<evidence type="ECO:0000313" key="8">
    <source>
        <dbReference type="Proteomes" id="UP000055060"/>
    </source>
</evidence>
<dbReference type="AlphaFoldDB" id="A0A0S7BGG9"/>
<dbReference type="CDD" id="cd18886">
    <property type="entry name" value="NUDIX_MutT_Nudt1"/>
    <property type="match status" value="1"/>
</dbReference>
<gene>
    <name evidence="7" type="ORF">LARV_02406</name>
</gene>
<reference evidence="7" key="1">
    <citation type="submission" date="2015-07" db="EMBL/GenBank/DDBJ databases">
        <title>Draft Genome Sequences of Anaerolinea thermolimosa IMO-1, Bellilinea caldifistulae GOMI-1, Leptolinea tardivitalis YMTK-2, Levilinea saccharolytica KIBI-1,Longilinea arvoryzae KOME-1, Previously Described as Members of the Anaerolineaceae (Chloroflexi).</title>
        <authorList>
            <person name="Sekiguchi Y."/>
            <person name="Ohashi A."/>
            <person name="Matsuura N."/>
            <person name="Tourlousse M.D."/>
        </authorList>
    </citation>
    <scope>NUCLEOTIDE SEQUENCE [LARGE SCALE GENOMIC DNA]</scope>
    <source>
        <strain evidence="7">KOME-1</strain>
    </source>
</reference>
<dbReference type="OrthoDB" id="9804563at2"/>
<keyword evidence="4 7" id="KW-0378">Hydrolase</keyword>
<keyword evidence="5" id="KW-0460">Magnesium</keyword>
<proteinExistence type="inferred from homology"/>
<dbReference type="GO" id="GO:0046872">
    <property type="term" value="F:metal ion binding"/>
    <property type="evidence" value="ECO:0007669"/>
    <property type="project" value="UniProtKB-KW"/>
</dbReference>
<organism evidence="7">
    <name type="scientific">Longilinea arvoryzae</name>
    <dbReference type="NCBI Taxonomy" id="360412"/>
    <lineage>
        <taxon>Bacteria</taxon>
        <taxon>Bacillati</taxon>
        <taxon>Chloroflexota</taxon>
        <taxon>Anaerolineae</taxon>
        <taxon>Anaerolineales</taxon>
        <taxon>Anaerolineaceae</taxon>
        <taxon>Longilinea</taxon>
    </lineage>
</organism>
<keyword evidence="3" id="KW-0479">Metal-binding</keyword>
<dbReference type="InterPro" id="IPR020084">
    <property type="entry name" value="NUDIX_hydrolase_CS"/>
</dbReference>
<keyword evidence="8" id="KW-1185">Reference proteome</keyword>
<evidence type="ECO:0000256" key="5">
    <source>
        <dbReference type="ARBA" id="ARBA00022842"/>
    </source>
</evidence>
<dbReference type="PROSITE" id="PS51462">
    <property type="entry name" value="NUDIX"/>
    <property type="match status" value="1"/>
</dbReference>
<evidence type="ECO:0000256" key="2">
    <source>
        <dbReference type="ARBA" id="ARBA00005582"/>
    </source>
</evidence>
<name>A0A0S7BGG9_9CHLR</name>
<evidence type="ECO:0000256" key="1">
    <source>
        <dbReference type="ARBA" id="ARBA00001946"/>
    </source>
</evidence>
<dbReference type="EMBL" id="DF967972">
    <property type="protein sequence ID" value="GAP14633.1"/>
    <property type="molecule type" value="Genomic_DNA"/>
</dbReference>